<proteinExistence type="predicted"/>
<dbReference type="PROSITE" id="PS50930">
    <property type="entry name" value="HTH_LYTTR"/>
    <property type="match status" value="1"/>
</dbReference>
<dbReference type="SMART" id="SM00850">
    <property type="entry name" value="LytTR"/>
    <property type="match status" value="1"/>
</dbReference>
<dbReference type="OrthoDB" id="9793421at2"/>
<gene>
    <name evidence="5" type="ORF">SAMN02745172_03532</name>
</gene>
<dbReference type="SUPFAM" id="SSF52172">
    <property type="entry name" value="CheY-like"/>
    <property type="match status" value="1"/>
</dbReference>
<dbReference type="AlphaFoldDB" id="A0A1M7ZPY5"/>
<dbReference type="GO" id="GO:0006355">
    <property type="term" value="P:regulation of DNA-templated transcription"/>
    <property type="evidence" value="ECO:0007669"/>
    <property type="project" value="TreeGrafter"/>
</dbReference>
<dbReference type="Pfam" id="PF04397">
    <property type="entry name" value="LytTR"/>
    <property type="match status" value="1"/>
</dbReference>
<reference evidence="5 6" key="1">
    <citation type="submission" date="2016-12" db="EMBL/GenBank/DDBJ databases">
        <authorList>
            <person name="Song W.-J."/>
            <person name="Kurnit D.M."/>
        </authorList>
    </citation>
    <scope>NUCLEOTIDE SEQUENCE [LARGE SCALE GENOMIC DNA]</scope>
    <source>
        <strain evidence="5 6">DSM 19599</strain>
    </source>
</reference>
<dbReference type="GO" id="GO:0000156">
    <property type="term" value="F:phosphorelay response regulator activity"/>
    <property type="evidence" value="ECO:0007669"/>
    <property type="project" value="TreeGrafter"/>
</dbReference>
<dbReference type="SMART" id="SM00448">
    <property type="entry name" value="REC"/>
    <property type="match status" value="1"/>
</dbReference>
<dbReference type="Proteomes" id="UP000186406">
    <property type="component" value="Unassembled WGS sequence"/>
</dbReference>
<dbReference type="Gene3D" id="2.40.50.1020">
    <property type="entry name" value="LytTr DNA-binding domain"/>
    <property type="match status" value="1"/>
</dbReference>
<evidence type="ECO:0000313" key="6">
    <source>
        <dbReference type="Proteomes" id="UP000186406"/>
    </source>
</evidence>
<dbReference type="InterPro" id="IPR001789">
    <property type="entry name" value="Sig_transdc_resp-reg_receiver"/>
</dbReference>
<dbReference type="InterPro" id="IPR011006">
    <property type="entry name" value="CheY-like_superfamily"/>
</dbReference>
<dbReference type="Pfam" id="PF00072">
    <property type="entry name" value="Response_reg"/>
    <property type="match status" value="1"/>
</dbReference>
<dbReference type="PROSITE" id="PS50110">
    <property type="entry name" value="RESPONSE_REGULATORY"/>
    <property type="match status" value="1"/>
</dbReference>
<keyword evidence="2" id="KW-0597">Phosphoprotein</keyword>
<evidence type="ECO:0000256" key="2">
    <source>
        <dbReference type="PROSITE-ProRule" id="PRU00169"/>
    </source>
</evidence>
<organism evidence="5 6">
    <name type="scientific">Pseudoxanthobacter soli DSM 19599</name>
    <dbReference type="NCBI Taxonomy" id="1123029"/>
    <lineage>
        <taxon>Bacteria</taxon>
        <taxon>Pseudomonadati</taxon>
        <taxon>Pseudomonadota</taxon>
        <taxon>Alphaproteobacteria</taxon>
        <taxon>Hyphomicrobiales</taxon>
        <taxon>Segnochrobactraceae</taxon>
        <taxon>Pseudoxanthobacter</taxon>
    </lineage>
</organism>
<accession>A0A1M7ZPY5</accession>
<dbReference type="EMBL" id="FRXO01000008">
    <property type="protein sequence ID" value="SHO66872.1"/>
    <property type="molecule type" value="Genomic_DNA"/>
</dbReference>
<dbReference type="PANTHER" id="PTHR48111">
    <property type="entry name" value="REGULATOR OF RPOS"/>
    <property type="match status" value="1"/>
</dbReference>
<dbReference type="PANTHER" id="PTHR48111:SF69">
    <property type="entry name" value="RESPONSE REGULATOR RECEIVER"/>
    <property type="match status" value="1"/>
</dbReference>
<dbReference type="GO" id="GO:0032993">
    <property type="term" value="C:protein-DNA complex"/>
    <property type="evidence" value="ECO:0007669"/>
    <property type="project" value="TreeGrafter"/>
</dbReference>
<evidence type="ECO:0000256" key="1">
    <source>
        <dbReference type="ARBA" id="ARBA00023125"/>
    </source>
</evidence>
<dbReference type="InterPro" id="IPR007492">
    <property type="entry name" value="LytTR_DNA-bd_dom"/>
</dbReference>
<dbReference type="GO" id="GO:0000976">
    <property type="term" value="F:transcription cis-regulatory region binding"/>
    <property type="evidence" value="ECO:0007669"/>
    <property type="project" value="TreeGrafter"/>
</dbReference>
<evidence type="ECO:0000259" key="3">
    <source>
        <dbReference type="PROSITE" id="PS50110"/>
    </source>
</evidence>
<sequence>MFRVMVVDDEPPARRSLKRLLAAHPDLAVVAEADCLAAATEMVGKVRPDIVFLDVELGDGRGFEMLSRTDDGPDVVFVTAYSRYAVDAFDVAAADFLVKPVDPERLAVTLKRLRARRAETQPPLAGDEPRLSINMPGEYLVVPHSRVLSLTAEGDFTRIAVIEQRDRLICRLLGHFETELPSPPFSRLSRSLIVNLRQLRKIDWGEGGRARIALGPEGREIALGRAAARRLRETGIVS</sequence>
<dbReference type="Gene3D" id="3.40.50.2300">
    <property type="match status" value="1"/>
</dbReference>
<dbReference type="InterPro" id="IPR039420">
    <property type="entry name" value="WalR-like"/>
</dbReference>
<feature type="domain" description="HTH LytTR-type" evidence="4">
    <location>
        <begin position="131"/>
        <end position="237"/>
    </location>
</feature>
<keyword evidence="6" id="KW-1185">Reference proteome</keyword>
<dbReference type="STRING" id="1123029.SAMN02745172_03532"/>
<dbReference type="GO" id="GO:0005829">
    <property type="term" value="C:cytosol"/>
    <property type="evidence" value="ECO:0007669"/>
    <property type="project" value="TreeGrafter"/>
</dbReference>
<protein>
    <submittedName>
        <fullName evidence="5">Two component transcriptional regulator, LytTR family</fullName>
    </submittedName>
</protein>
<keyword evidence="1" id="KW-0238">DNA-binding</keyword>
<name>A0A1M7ZPY5_9HYPH</name>
<feature type="domain" description="Response regulatory" evidence="3">
    <location>
        <begin position="3"/>
        <end position="114"/>
    </location>
</feature>
<evidence type="ECO:0000313" key="5">
    <source>
        <dbReference type="EMBL" id="SHO66872.1"/>
    </source>
</evidence>
<feature type="modified residue" description="4-aspartylphosphate" evidence="2">
    <location>
        <position position="54"/>
    </location>
</feature>
<evidence type="ECO:0000259" key="4">
    <source>
        <dbReference type="PROSITE" id="PS50930"/>
    </source>
</evidence>